<proteinExistence type="predicted"/>
<sequence length="86" mass="9539">MPYDCSLDPGVAPLTSSLDSLNLMNETVSDVRQVMNSPFVRVSILETKTRTVCWGIYHKFQGPLEIWLAENSSDHDAILLPATNTS</sequence>
<dbReference type="HOGENOM" id="CLU_2492823_0_0_7"/>
<gene>
    <name evidence="1" type="ordered locus">Desti_3489</name>
</gene>
<keyword evidence="2" id="KW-1185">Reference proteome</keyword>
<dbReference type="Proteomes" id="UP000006055">
    <property type="component" value="Chromosome"/>
</dbReference>
<dbReference type="KEGG" id="dti:Desti_3489"/>
<reference evidence="2" key="1">
    <citation type="submission" date="2012-06" db="EMBL/GenBank/DDBJ databases">
        <title>Complete sequence of chromosome of Desulfomonile tiedjei DSM 6799.</title>
        <authorList>
            <person name="Lucas S."/>
            <person name="Copeland A."/>
            <person name="Lapidus A."/>
            <person name="Glavina del Rio T."/>
            <person name="Dalin E."/>
            <person name="Tice H."/>
            <person name="Bruce D."/>
            <person name="Goodwin L."/>
            <person name="Pitluck S."/>
            <person name="Peters L."/>
            <person name="Ovchinnikova G."/>
            <person name="Zeytun A."/>
            <person name="Lu M."/>
            <person name="Kyrpides N."/>
            <person name="Mavromatis K."/>
            <person name="Ivanova N."/>
            <person name="Brettin T."/>
            <person name="Detter J.C."/>
            <person name="Han C."/>
            <person name="Larimer F."/>
            <person name="Land M."/>
            <person name="Hauser L."/>
            <person name="Markowitz V."/>
            <person name="Cheng J.-F."/>
            <person name="Hugenholtz P."/>
            <person name="Woyke T."/>
            <person name="Wu D."/>
            <person name="Spring S."/>
            <person name="Schroeder M."/>
            <person name="Brambilla E."/>
            <person name="Klenk H.-P."/>
            <person name="Eisen J.A."/>
        </authorList>
    </citation>
    <scope>NUCLEOTIDE SEQUENCE [LARGE SCALE GENOMIC DNA]</scope>
    <source>
        <strain evidence="2">ATCC 49306 / DSM 6799 / DCB-1</strain>
    </source>
</reference>
<evidence type="ECO:0000313" key="1">
    <source>
        <dbReference type="EMBL" id="AFM26140.1"/>
    </source>
</evidence>
<dbReference type="AlphaFoldDB" id="I4C999"/>
<dbReference type="EMBL" id="CP003360">
    <property type="protein sequence ID" value="AFM26140.1"/>
    <property type="molecule type" value="Genomic_DNA"/>
</dbReference>
<protein>
    <submittedName>
        <fullName evidence="1">Uncharacterized protein</fullName>
    </submittedName>
</protein>
<name>I4C999_DESTA</name>
<accession>I4C999</accession>
<dbReference type="STRING" id="706587.Desti_3489"/>
<evidence type="ECO:0000313" key="2">
    <source>
        <dbReference type="Proteomes" id="UP000006055"/>
    </source>
</evidence>
<organism evidence="1 2">
    <name type="scientific">Desulfomonile tiedjei (strain ATCC 49306 / DSM 6799 / DCB-1)</name>
    <dbReference type="NCBI Taxonomy" id="706587"/>
    <lineage>
        <taxon>Bacteria</taxon>
        <taxon>Pseudomonadati</taxon>
        <taxon>Thermodesulfobacteriota</taxon>
        <taxon>Desulfomonilia</taxon>
        <taxon>Desulfomonilales</taxon>
        <taxon>Desulfomonilaceae</taxon>
        <taxon>Desulfomonile</taxon>
    </lineage>
</organism>